<keyword evidence="3" id="KW-1185">Reference proteome</keyword>
<keyword evidence="1" id="KW-0472">Membrane</keyword>
<feature type="transmembrane region" description="Helical" evidence="1">
    <location>
        <begin position="153"/>
        <end position="178"/>
    </location>
</feature>
<comment type="caution">
    <text evidence="2">The sequence shown here is derived from an EMBL/GenBank/DDBJ whole genome shotgun (WGS) entry which is preliminary data.</text>
</comment>
<keyword evidence="1" id="KW-0812">Transmembrane</keyword>
<evidence type="ECO:0000256" key="1">
    <source>
        <dbReference type="SAM" id="Phobius"/>
    </source>
</evidence>
<evidence type="ECO:0000313" key="3">
    <source>
        <dbReference type="Proteomes" id="UP000564496"/>
    </source>
</evidence>
<gene>
    <name evidence="2" type="ORF">BJ988_005005</name>
</gene>
<dbReference type="RefSeq" id="WP_179660556.1">
    <property type="nucleotide sequence ID" value="NZ_JACBZR010000001.1"/>
</dbReference>
<sequence length="179" mass="19791">MTDQIMPPNAYELFARVQQAAANTPYKVVPTEKGFDVELDVADATWFGLFNKAGLKHAFIHHVSIPETGTYSVTDDARTVEWIAGTPRISYEASREIGRIKKVSFNRTYAFNEEGEFSKVVDFKFNSEEGRALIDSAATDLGYRQVRGSIEKVGLFIGLGTLVLLVLMGVVIGAVILLR</sequence>
<protein>
    <submittedName>
        <fullName evidence="2">Uncharacterized protein</fullName>
    </submittedName>
</protein>
<reference evidence="2 3" key="1">
    <citation type="submission" date="2020-07" db="EMBL/GenBank/DDBJ databases">
        <title>Sequencing the genomes of 1000 actinobacteria strains.</title>
        <authorList>
            <person name="Klenk H.-P."/>
        </authorList>
    </citation>
    <scope>NUCLEOTIDE SEQUENCE [LARGE SCALE GENOMIC DNA]</scope>
    <source>
        <strain evidence="2 3">DSM 26487</strain>
    </source>
</reference>
<organism evidence="2 3">
    <name type="scientific">Nocardioides panzhihuensis</name>
    <dbReference type="NCBI Taxonomy" id="860243"/>
    <lineage>
        <taxon>Bacteria</taxon>
        <taxon>Bacillati</taxon>
        <taxon>Actinomycetota</taxon>
        <taxon>Actinomycetes</taxon>
        <taxon>Propionibacteriales</taxon>
        <taxon>Nocardioidaceae</taxon>
        <taxon>Nocardioides</taxon>
    </lineage>
</organism>
<evidence type="ECO:0000313" key="2">
    <source>
        <dbReference type="EMBL" id="NYI80357.1"/>
    </source>
</evidence>
<proteinExistence type="predicted"/>
<keyword evidence="1" id="KW-1133">Transmembrane helix</keyword>
<accession>A0A7Z0DRJ1</accession>
<name>A0A7Z0DRJ1_9ACTN</name>
<dbReference type="AlphaFoldDB" id="A0A7Z0DRJ1"/>
<dbReference type="Proteomes" id="UP000564496">
    <property type="component" value="Unassembled WGS sequence"/>
</dbReference>
<dbReference type="EMBL" id="JACBZR010000001">
    <property type="protein sequence ID" value="NYI80357.1"/>
    <property type="molecule type" value="Genomic_DNA"/>
</dbReference>